<name>A0A0F8ZGI7_9ZZZZ</name>
<sequence>IIKAEPKAYIIENIEDIEKIIESLTKIKNPRNPSITDYL</sequence>
<dbReference type="EMBL" id="LAZR01047998">
    <property type="protein sequence ID" value="KKK92922.1"/>
    <property type="molecule type" value="Genomic_DNA"/>
</dbReference>
<feature type="non-terminal residue" evidence="1">
    <location>
        <position position="1"/>
    </location>
</feature>
<organism evidence="1">
    <name type="scientific">marine sediment metagenome</name>
    <dbReference type="NCBI Taxonomy" id="412755"/>
    <lineage>
        <taxon>unclassified sequences</taxon>
        <taxon>metagenomes</taxon>
        <taxon>ecological metagenomes</taxon>
    </lineage>
</organism>
<gene>
    <name evidence="1" type="ORF">LCGC14_2698060</name>
</gene>
<dbReference type="AlphaFoldDB" id="A0A0F8ZGI7"/>
<proteinExistence type="predicted"/>
<accession>A0A0F8ZGI7</accession>
<comment type="caution">
    <text evidence="1">The sequence shown here is derived from an EMBL/GenBank/DDBJ whole genome shotgun (WGS) entry which is preliminary data.</text>
</comment>
<protein>
    <submittedName>
        <fullName evidence="1">Uncharacterized protein</fullName>
    </submittedName>
</protein>
<reference evidence="1" key="1">
    <citation type="journal article" date="2015" name="Nature">
        <title>Complex archaea that bridge the gap between prokaryotes and eukaryotes.</title>
        <authorList>
            <person name="Spang A."/>
            <person name="Saw J.H."/>
            <person name="Jorgensen S.L."/>
            <person name="Zaremba-Niedzwiedzka K."/>
            <person name="Martijn J."/>
            <person name="Lind A.E."/>
            <person name="van Eijk R."/>
            <person name="Schleper C."/>
            <person name="Guy L."/>
            <person name="Ettema T.J."/>
        </authorList>
    </citation>
    <scope>NUCLEOTIDE SEQUENCE</scope>
</reference>
<evidence type="ECO:0000313" key="1">
    <source>
        <dbReference type="EMBL" id="KKK92922.1"/>
    </source>
</evidence>